<dbReference type="RefSeq" id="XP_003678818.1">
    <property type="nucleotide sequence ID" value="XM_003678770.1"/>
</dbReference>
<evidence type="ECO:0000313" key="1">
    <source>
        <dbReference type="EMBL" id="CCE89607.1"/>
    </source>
</evidence>
<dbReference type="EMBL" id="HE616742">
    <property type="protein sequence ID" value="CCE89607.1"/>
    <property type="molecule type" value="Genomic_DNA"/>
</dbReference>
<accession>G8ZLW3</accession>
<dbReference type="STRING" id="1076872.G8ZLW3"/>
<dbReference type="Proteomes" id="UP000005627">
    <property type="component" value="Chromosome 1"/>
</dbReference>
<sequence>MSIDQQISQLLSQERCGESRKQTLIFVMGENARTHIEKGLSSEPGKLSSVMAVSRSRQDIDVLFLSRLQYLFMYLMKFEAVETANGIKYNHFVIYGLDDGIMSMERPMQLRLANLICNAAFRIKRKHDLLDVIMIPWDEQSATAKELAKVEEYWRHIC</sequence>
<keyword evidence="2" id="KW-1185">Reference proteome</keyword>
<proteinExistence type="predicted"/>
<dbReference type="AlphaFoldDB" id="G8ZLW3"/>
<dbReference type="GeneID" id="11503062"/>
<evidence type="ECO:0000313" key="2">
    <source>
        <dbReference type="Proteomes" id="UP000005627"/>
    </source>
</evidence>
<dbReference type="HOGENOM" id="CLU_1627036_0_0_1"/>
<gene>
    <name evidence="1" type="primary">TDEL0A02750</name>
    <name evidence="1" type="ORF">TDEL_0A02750</name>
</gene>
<protein>
    <submittedName>
        <fullName evidence="1">Uncharacterized protein</fullName>
    </submittedName>
</protein>
<dbReference type="eggNOG" id="ENOG502S9M3">
    <property type="taxonomic scope" value="Eukaryota"/>
</dbReference>
<dbReference type="InParanoid" id="G8ZLW3"/>
<reference evidence="1 2" key="1">
    <citation type="journal article" date="2011" name="Proc. Natl. Acad. Sci. U.S.A.">
        <title>Evolutionary erosion of yeast sex chromosomes by mating-type switching accidents.</title>
        <authorList>
            <person name="Gordon J.L."/>
            <person name="Armisen D."/>
            <person name="Proux-Wera E."/>
            <person name="Oheigeartaigh S.S."/>
            <person name="Byrne K.P."/>
            <person name="Wolfe K.H."/>
        </authorList>
    </citation>
    <scope>NUCLEOTIDE SEQUENCE [LARGE SCALE GENOMIC DNA]</scope>
    <source>
        <strain evidence="2">ATCC 10662 / CBS 1146 / NBRC 0425 / NCYC 2629 / NRRL Y-866</strain>
    </source>
</reference>
<dbReference type="FunCoup" id="G8ZLW3">
    <property type="interactions" value="31"/>
</dbReference>
<dbReference type="OrthoDB" id="4053447at2759"/>
<dbReference type="KEGG" id="tdl:TDEL_0A02750"/>
<name>G8ZLW3_TORDE</name>
<organism evidence="1 2">
    <name type="scientific">Torulaspora delbrueckii</name>
    <name type="common">Yeast</name>
    <name type="synonym">Candida colliculosa</name>
    <dbReference type="NCBI Taxonomy" id="4950"/>
    <lineage>
        <taxon>Eukaryota</taxon>
        <taxon>Fungi</taxon>
        <taxon>Dikarya</taxon>
        <taxon>Ascomycota</taxon>
        <taxon>Saccharomycotina</taxon>
        <taxon>Saccharomycetes</taxon>
        <taxon>Saccharomycetales</taxon>
        <taxon>Saccharomycetaceae</taxon>
        <taxon>Torulaspora</taxon>
    </lineage>
</organism>